<dbReference type="Proteomes" id="UP000287033">
    <property type="component" value="Unassembled WGS sequence"/>
</dbReference>
<accession>A0A401RKK3</accession>
<proteinExistence type="predicted"/>
<gene>
    <name evidence="2" type="ORF">chiPu_0017999</name>
</gene>
<feature type="compositionally biased region" description="Polar residues" evidence="1">
    <location>
        <begin position="34"/>
        <end position="48"/>
    </location>
</feature>
<protein>
    <submittedName>
        <fullName evidence="2">Uncharacterized protein</fullName>
    </submittedName>
</protein>
<comment type="caution">
    <text evidence="2">The sequence shown here is derived from an EMBL/GenBank/DDBJ whole genome shotgun (WGS) entry which is preliminary data.</text>
</comment>
<name>A0A401RKK3_CHIPU</name>
<dbReference type="EMBL" id="BEZZ01001436">
    <property type="protein sequence ID" value="GCC18616.1"/>
    <property type="molecule type" value="Genomic_DNA"/>
</dbReference>
<sequence length="126" mass="15024">MKVYWIQEVAREPDKRSALNQNRTLKDRREPSELNLTSSRYPLPTSQDPAEKAETYRQEYDRGTHEFRALNARRVGRHGEPRLLDARVSTRADEIQKWYGCQFYFGFKTECSKEPVFFTVRTSFRK</sequence>
<organism evidence="2 3">
    <name type="scientific">Chiloscyllium punctatum</name>
    <name type="common">Brownbanded bambooshark</name>
    <name type="synonym">Hemiscyllium punctatum</name>
    <dbReference type="NCBI Taxonomy" id="137246"/>
    <lineage>
        <taxon>Eukaryota</taxon>
        <taxon>Metazoa</taxon>
        <taxon>Chordata</taxon>
        <taxon>Craniata</taxon>
        <taxon>Vertebrata</taxon>
        <taxon>Chondrichthyes</taxon>
        <taxon>Elasmobranchii</taxon>
        <taxon>Galeomorphii</taxon>
        <taxon>Galeoidea</taxon>
        <taxon>Orectolobiformes</taxon>
        <taxon>Hemiscylliidae</taxon>
        <taxon>Chiloscyllium</taxon>
    </lineage>
</organism>
<keyword evidence="3" id="KW-1185">Reference proteome</keyword>
<feature type="compositionally biased region" description="Basic and acidic residues" evidence="1">
    <location>
        <begin position="49"/>
        <end position="58"/>
    </location>
</feature>
<feature type="region of interest" description="Disordered" evidence="1">
    <location>
        <begin position="16"/>
        <end position="58"/>
    </location>
</feature>
<evidence type="ECO:0000256" key="1">
    <source>
        <dbReference type="SAM" id="MobiDB-lite"/>
    </source>
</evidence>
<evidence type="ECO:0000313" key="3">
    <source>
        <dbReference type="Proteomes" id="UP000287033"/>
    </source>
</evidence>
<dbReference type="AlphaFoldDB" id="A0A401RKK3"/>
<evidence type="ECO:0000313" key="2">
    <source>
        <dbReference type="EMBL" id="GCC18616.1"/>
    </source>
</evidence>
<reference evidence="2 3" key="1">
    <citation type="journal article" date="2018" name="Nat. Ecol. Evol.">
        <title>Shark genomes provide insights into elasmobranch evolution and the origin of vertebrates.</title>
        <authorList>
            <person name="Hara Y"/>
            <person name="Yamaguchi K"/>
            <person name="Onimaru K"/>
            <person name="Kadota M"/>
            <person name="Koyanagi M"/>
            <person name="Keeley SD"/>
            <person name="Tatsumi K"/>
            <person name="Tanaka K"/>
            <person name="Motone F"/>
            <person name="Kageyama Y"/>
            <person name="Nozu R"/>
            <person name="Adachi N"/>
            <person name="Nishimura O"/>
            <person name="Nakagawa R"/>
            <person name="Tanegashima C"/>
            <person name="Kiyatake I"/>
            <person name="Matsumoto R"/>
            <person name="Murakumo K"/>
            <person name="Nishida K"/>
            <person name="Terakita A"/>
            <person name="Kuratani S"/>
            <person name="Sato K"/>
            <person name="Hyodo S Kuraku.S."/>
        </authorList>
    </citation>
    <scope>NUCLEOTIDE SEQUENCE [LARGE SCALE GENOMIC DNA]</scope>
</reference>